<name>A0A2S6BTM6_9PEZI</name>
<dbReference type="AlphaFoldDB" id="A0A2S6BTM6"/>
<feature type="region of interest" description="Disordered" evidence="1">
    <location>
        <begin position="166"/>
        <end position="220"/>
    </location>
</feature>
<accession>A0A2S6BTM6</accession>
<evidence type="ECO:0000313" key="2">
    <source>
        <dbReference type="EMBL" id="PPJ50822.1"/>
    </source>
</evidence>
<feature type="compositionally biased region" description="Basic and acidic residues" evidence="1">
    <location>
        <begin position="41"/>
        <end position="83"/>
    </location>
</feature>
<feature type="compositionally biased region" description="Basic residues" evidence="1">
    <location>
        <begin position="200"/>
        <end position="209"/>
    </location>
</feature>
<sequence>MTLSLDQVLKNDKEIENDSDTESIADTDDQAAMVLTRKRSLTNEDDRPRALTKADRAIEQNMRRRHEEHIAELNESESEKEYMPEASPYFTNAQSVIPNSQGDDNPSSRHNAVTSLHEDTVPESQHSDDFDLEDEDQYFDAPVTTPQQASTAPQNDDEFALEDEDDYFGSSQASPSKKSLEQQMFGDHGAPGSPEEAQIRPRRQGRRGRPIPVSRLKQANEESSGSIAIIAIIATLRKPCQLWESGQLWFCRKMWILPSTFPESAQEGR</sequence>
<dbReference type="EMBL" id="PNEN01001774">
    <property type="protein sequence ID" value="PPJ50822.1"/>
    <property type="molecule type" value="Genomic_DNA"/>
</dbReference>
<proteinExistence type="predicted"/>
<feature type="compositionally biased region" description="Basic and acidic residues" evidence="1">
    <location>
        <begin position="116"/>
        <end position="129"/>
    </location>
</feature>
<dbReference type="Proteomes" id="UP000237631">
    <property type="component" value="Unassembled WGS sequence"/>
</dbReference>
<protein>
    <submittedName>
        <fullName evidence="2">Uncharacterized protein</fullName>
    </submittedName>
</protein>
<reference evidence="3" key="1">
    <citation type="journal article" date="2017" name="bioRxiv">
        <title>Conservation of a gene cluster reveals novel cercosporin biosynthetic mechanisms and extends production to the genus Colletotrichum.</title>
        <authorList>
            <person name="de Jonge R."/>
            <person name="Ebert M.K."/>
            <person name="Huitt-Roehl C.R."/>
            <person name="Pal P."/>
            <person name="Suttle J.C."/>
            <person name="Spanner R.E."/>
            <person name="Neubauer J.D."/>
            <person name="Jurick W.M.II."/>
            <person name="Stott K.A."/>
            <person name="Secor G.A."/>
            <person name="Thomma B.P.H.J."/>
            <person name="Van de Peer Y."/>
            <person name="Townsend C.A."/>
            <person name="Bolton M.D."/>
        </authorList>
    </citation>
    <scope>NUCLEOTIDE SEQUENCE [LARGE SCALE GENOMIC DNA]</scope>
    <source>
        <strain evidence="3">CBS538.71</strain>
    </source>
</reference>
<comment type="caution">
    <text evidence="2">The sequence shown here is derived from an EMBL/GenBank/DDBJ whole genome shotgun (WGS) entry which is preliminary data.</text>
</comment>
<feature type="region of interest" description="Disordered" evidence="1">
    <location>
        <begin position="1"/>
        <end position="129"/>
    </location>
</feature>
<feature type="compositionally biased region" description="Acidic residues" evidence="1">
    <location>
        <begin position="17"/>
        <end position="29"/>
    </location>
</feature>
<gene>
    <name evidence="2" type="ORF">CBER1_07279</name>
</gene>
<organism evidence="2 3">
    <name type="scientific">Cercospora berteroae</name>
    <dbReference type="NCBI Taxonomy" id="357750"/>
    <lineage>
        <taxon>Eukaryota</taxon>
        <taxon>Fungi</taxon>
        <taxon>Dikarya</taxon>
        <taxon>Ascomycota</taxon>
        <taxon>Pezizomycotina</taxon>
        <taxon>Dothideomycetes</taxon>
        <taxon>Dothideomycetidae</taxon>
        <taxon>Mycosphaerellales</taxon>
        <taxon>Mycosphaerellaceae</taxon>
        <taxon>Cercospora</taxon>
    </lineage>
</organism>
<keyword evidence="3" id="KW-1185">Reference proteome</keyword>
<evidence type="ECO:0000313" key="3">
    <source>
        <dbReference type="Proteomes" id="UP000237631"/>
    </source>
</evidence>
<evidence type="ECO:0000256" key="1">
    <source>
        <dbReference type="SAM" id="MobiDB-lite"/>
    </source>
</evidence>
<feature type="compositionally biased region" description="Polar residues" evidence="1">
    <location>
        <begin position="89"/>
        <end position="114"/>
    </location>
</feature>